<evidence type="ECO:0000313" key="9">
    <source>
        <dbReference type="Proteomes" id="UP000077266"/>
    </source>
</evidence>
<dbReference type="GO" id="GO:0005634">
    <property type="term" value="C:nucleus"/>
    <property type="evidence" value="ECO:0007669"/>
    <property type="project" value="UniProtKB-SubCell"/>
</dbReference>
<dbReference type="Pfam" id="PF04082">
    <property type="entry name" value="Fungal_trans"/>
    <property type="match status" value="1"/>
</dbReference>
<dbReference type="InParanoid" id="A0A165GDJ8"/>
<keyword evidence="9" id="KW-1185">Reference proteome</keyword>
<feature type="compositionally biased region" description="Low complexity" evidence="6">
    <location>
        <begin position="408"/>
        <end position="434"/>
    </location>
</feature>
<evidence type="ECO:0000256" key="3">
    <source>
        <dbReference type="ARBA" id="ARBA00023125"/>
    </source>
</evidence>
<keyword evidence="2" id="KW-0805">Transcription regulation</keyword>
<evidence type="ECO:0000256" key="6">
    <source>
        <dbReference type="SAM" id="MobiDB-lite"/>
    </source>
</evidence>
<dbReference type="InterPro" id="IPR051089">
    <property type="entry name" value="prtT"/>
</dbReference>
<evidence type="ECO:0000256" key="5">
    <source>
        <dbReference type="ARBA" id="ARBA00023242"/>
    </source>
</evidence>
<evidence type="ECO:0000313" key="8">
    <source>
        <dbReference type="EMBL" id="KZV90362.1"/>
    </source>
</evidence>
<dbReference type="GO" id="GO:0000981">
    <property type="term" value="F:DNA-binding transcription factor activity, RNA polymerase II-specific"/>
    <property type="evidence" value="ECO:0007669"/>
    <property type="project" value="TreeGrafter"/>
</dbReference>
<dbReference type="OrthoDB" id="39175at2759"/>
<feature type="compositionally biased region" description="Polar residues" evidence="6">
    <location>
        <begin position="437"/>
        <end position="448"/>
    </location>
</feature>
<evidence type="ECO:0000259" key="7">
    <source>
        <dbReference type="SMART" id="SM00906"/>
    </source>
</evidence>
<keyword evidence="4" id="KW-0804">Transcription</keyword>
<feature type="region of interest" description="Disordered" evidence="6">
    <location>
        <begin position="408"/>
        <end position="471"/>
    </location>
</feature>
<dbReference type="Proteomes" id="UP000077266">
    <property type="component" value="Unassembled WGS sequence"/>
</dbReference>
<keyword evidence="3" id="KW-0238">DNA-binding</keyword>
<dbReference type="PANTHER" id="PTHR31845">
    <property type="entry name" value="FINGER DOMAIN PROTEIN, PUTATIVE-RELATED"/>
    <property type="match status" value="1"/>
</dbReference>
<dbReference type="InterPro" id="IPR007219">
    <property type="entry name" value="XnlR_reg_dom"/>
</dbReference>
<dbReference type="CDD" id="cd12148">
    <property type="entry name" value="fungal_TF_MHR"/>
    <property type="match status" value="1"/>
</dbReference>
<feature type="domain" description="Xylanolytic transcriptional activator regulatory" evidence="7">
    <location>
        <begin position="112"/>
        <end position="186"/>
    </location>
</feature>
<dbReference type="GO" id="GO:0000976">
    <property type="term" value="F:transcription cis-regulatory region binding"/>
    <property type="evidence" value="ECO:0007669"/>
    <property type="project" value="TreeGrafter"/>
</dbReference>
<evidence type="ECO:0000256" key="4">
    <source>
        <dbReference type="ARBA" id="ARBA00023163"/>
    </source>
</evidence>
<accession>A0A165GDJ8</accession>
<keyword evidence="5" id="KW-0539">Nucleus</keyword>
<evidence type="ECO:0000256" key="2">
    <source>
        <dbReference type="ARBA" id="ARBA00023015"/>
    </source>
</evidence>
<reference evidence="8 9" key="1">
    <citation type="journal article" date="2016" name="Mol. Biol. Evol.">
        <title>Comparative Genomics of Early-Diverging Mushroom-Forming Fungi Provides Insights into the Origins of Lignocellulose Decay Capabilities.</title>
        <authorList>
            <person name="Nagy L.G."/>
            <person name="Riley R."/>
            <person name="Tritt A."/>
            <person name="Adam C."/>
            <person name="Daum C."/>
            <person name="Floudas D."/>
            <person name="Sun H."/>
            <person name="Yadav J.S."/>
            <person name="Pangilinan J."/>
            <person name="Larsson K.H."/>
            <person name="Matsuura K."/>
            <person name="Barry K."/>
            <person name="Labutti K."/>
            <person name="Kuo R."/>
            <person name="Ohm R.A."/>
            <person name="Bhattacharya S.S."/>
            <person name="Shirouzu T."/>
            <person name="Yoshinaga Y."/>
            <person name="Martin F.M."/>
            <person name="Grigoriev I.V."/>
            <person name="Hibbett D.S."/>
        </authorList>
    </citation>
    <scope>NUCLEOTIDE SEQUENCE [LARGE SCALE GENOMIC DNA]</scope>
    <source>
        <strain evidence="8 9">HHB12029</strain>
    </source>
</reference>
<dbReference type="EMBL" id="KV426051">
    <property type="protein sequence ID" value="KZV90362.1"/>
    <property type="molecule type" value="Genomic_DNA"/>
</dbReference>
<name>A0A165GDJ8_EXIGL</name>
<gene>
    <name evidence="8" type="ORF">EXIGLDRAFT_617073</name>
</gene>
<dbReference type="GO" id="GO:0008270">
    <property type="term" value="F:zinc ion binding"/>
    <property type="evidence" value="ECO:0007669"/>
    <property type="project" value="InterPro"/>
</dbReference>
<dbReference type="PANTHER" id="PTHR31845:SF19">
    <property type="entry name" value="TRANSCRIPTION FACTOR DOMAIN-CONTAINING PROTEIN"/>
    <property type="match status" value="1"/>
</dbReference>
<dbReference type="GO" id="GO:0006351">
    <property type="term" value="P:DNA-templated transcription"/>
    <property type="evidence" value="ECO:0007669"/>
    <property type="project" value="InterPro"/>
</dbReference>
<dbReference type="AlphaFoldDB" id="A0A165GDJ8"/>
<feature type="compositionally biased region" description="Low complexity" evidence="6">
    <location>
        <begin position="457"/>
        <end position="467"/>
    </location>
</feature>
<dbReference type="SMART" id="SM00906">
    <property type="entry name" value="Fungal_trans"/>
    <property type="match status" value="1"/>
</dbReference>
<evidence type="ECO:0000256" key="1">
    <source>
        <dbReference type="ARBA" id="ARBA00004123"/>
    </source>
</evidence>
<organism evidence="8 9">
    <name type="scientific">Exidia glandulosa HHB12029</name>
    <dbReference type="NCBI Taxonomy" id="1314781"/>
    <lineage>
        <taxon>Eukaryota</taxon>
        <taxon>Fungi</taxon>
        <taxon>Dikarya</taxon>
        <taxon>Basidiomycota</taxon>
        <taxon>Agaricomycotina</taxon>
        <taxon>Agaricomycetes</taxon>
        <taxon>Auriculariales</taxon>
        <taxon>Exidiaceae</taxon>
        <taxon>Exidia</taxon>
    </lineage>
</organism>
<proteinExistence type="predicted"/>
<comment type="subcellular location">
    <subcellularLocation>
        <location evidence="1">Nucleus</location>
    </subcellularLocation>
</comment>
<sequence length="567" mass="64805">MEVLSVLTNSEVETLFKLFMDKINPYMSMFDEKLHTVVGLRIRSPFLLTVIVTIASRFYTTRPDAYVRLMDITKKMAGDAMMNMAKSIEHCQAFILLASYPAPDRKYSENRNWMYSGVAFRMATDLGLYRPQQLPAATEQLEREALNRTRTWIVCFYLDESMSAHFGRPATIARDDAVVRSAMDWWKRSQYAHPYDIHLCLFVELLRMFRRYLDKQQESEVRFPLHFAIEDVDFHQLSREFDEEVAKLEATAQTLFEEHTDRRNPVCILRERLCDFTTQYSRLIIHSAGFQKGQEVAPGEEDICLTRCLEAAFRVLEIVMRDIAQTGTLRYAVDGYFWYCSFASAFLLKFLGPDHREKVDEATRQKIVSYVQELIAVLSSRDVAVDASHPPKLFSKFLSGMMAKHVKQPQQPATQTIQVTTTTPSSTATESPVAQMYPQTSPVQTSPMTDHAPPTPALTTSSPTTSTEWQHQPSQFAGFEQYDAIPMQLDMEQQELMKDVTQQELNTGMFILDHPPWWHDPSMGMDFASLAMGSGAGDPGMEFGAGGGFEQQHQQQYGGAFETYQMH</sequence>
<protein>
    <recommendedName>
        <fullName evidence="7">Xylanolytic transcriptional activator regulatory domain-containing protein</fullName>
    </recommendedName>
</protein>
<dbReference type="STRING" id="1314781.A0A165GDJ8"/>